<comment type="caution">
    <text evidence="21">The sequence shown here is derived from an EMBL/GenBank/DDBJ whole genome shotgun (WGS) entry which is preliminary data.</text>
</comment>
<evidence type="ECO:0000313" key="21">
    <source>
        <dbReference type="EMBL" id="MEJ2887904.1"/>
    </source>
</evidence>
<dbReference type="EMBL" id="JBBEGL010000004">
    <property type="protein sequence ID" value="MEJ2887904.1"/>
    <property type="molecule type" value="Genomic_DNA"/>
</dbReference>
<evidence type="ECO:0000256" key="4">
    <source>
        <dbReference type="ARBA" id="ARBA00008883"/>
    </source>
</evidence>
<feature type="domain" description="Polysaccharide chain length determinant N-terminal" evidence="19">
    <location>
        <begin position="3"/>
        <end position="87"/>
    </location>
</feature>
<organism evidence="21 22">
    <name type="scientific">Actinomycetospora aeridis</name>
    <dbReference type="NCBI Taxonomy" id="3129231"/>
    <lineage>
        <taxon>Bacteria</taxon>
        <taxon>Bacillati</taxon>
        <taxon>Actinomycetota</taxon>
        <taxon>Actinomycetes</taxon>
        <taxon>Pseudonocardiales</taxon>
        <taxon>Pseudonocardiaceae</taxon>
        <taxon>Actinomycetospora</taxon>
    </lineage>
</organism>
<sequence length="506" mass="53241">MSLDYYWQVLRTQWRIVLAGLVLGLLVAGGMVLLAPRAYEATATIFVSSSSEEGASAAYDGSQLSEQRVKSYEQLLGGPRLARDVVDRLRLPMSPDELAAEVTASTEPETVLLTATVRDSSPTRAAEIANTLGDSFGRLVAVVEQPRDPRLPPIVSAQVVEPAEVPTTPVSPRPARDLALGLMVGLALGYGAALLRSVRDRTIRRPEALRETVSAPVVGVLPLAPELALADIRNPRAPGTAAWEALRTLRTNIQFVDVDEPQRVLVLTSAVPDEGKTTTSAHLATTFGAMRKRVLLVDSDLRRPRIADALGLEGSVGLTTVLTGQAELPTAVQHCAALGVDVLTSGPVLPNPSELLVSQKAATLLAELRRTYDYVFLDAPPVLPVTDAAALATHADGAVLLCRYGSTTEDQVRDAVDALRAVHARVLGAVLTMAPPVAGSAGYAAYTDVAGSPQDSGPDTTAADTAVPEAESAQDGDLAVVTARNGTHPDVPSPRPRRRDGDGTST</sequence>
<feature type="compositionally biased region" description="Polar residues" evidence="17">
    <location>
        <begin position="453"/>
        <end position="463"/>
    </location>
</feature>
<evidence type="ECO:0000256" key="2">
    <source>
        <dbReference type="ARBA" id="ARBA00006683"/>
    </source>
</evidence>
<dbReference type="GO" id="GO:0004715">
    <property type="term" value="F:non-membrane spanning protein tyrosine kinase activity"/>
    <property type="evidence" value="ECO:0007669"/>
    <property type="project" value="UniProtKB-EC"/>
</dbReference>
<dbReference type="Pfam" id="PF02706">
    <property type="entry name" value="Wzz"/>
    <property type="match status" value="1"/>
</dbReference>
<dbReference type="InterPro" id="IPR050445">
    <property type="entry name" value="Bact_polysacc_biosynth/exp"/>
</dbReference>
<feature type="transmembrane region" description="Helical" evidence="18">
    <location>
        <begin position="12"/>
        <end position="35"/>
    </location>
</feature>
<feature type="region of interest" description="Disordered" evidence="17">
    <location>
        <begin position="450"/>
        <end position="506"/>
    </location>
</feature>
<protein>
    <recommendedName>
        <fullName evidence="5">non-specific protein-tyrosine kinase</fullName>
        <ecNumber evidence="5">2.7.10.2</ecNumber>
    </recommendedName>
</protein>
<evidence type="ECO:0000259" key="20">
    <source>
        <dbReference type="Pfam" id="PF13614"/>
    </source>
</evidence>
<keyword evidence="12" id="KW-0067">ATP-binding</keyword>
<comment type="catalytic activity">
    <reaction evidence="16">
        <text>L-tyrosyl-[protein] + ATP = O-phospho-L-tyrosyl-[protein] + ADP + H(+)</text>
        <dbReference type="Rhea" id="RHEA:10596"/>
        <dbReference type="Rhea" id="RHEA-COMP:10136"/>
        <dbReference type="Rhea" id="RHEA-COMP:20101"/>
        <dbReference type="ChEBI" id="CHEBI:15378"/>
        <dbReference type="ChEBI" id="CHEBI:30616"/>
        <dbReference type="ChEBI" id="CHEBI:46858"/>
        <dbReference type="ChEBI" id="CHEBI:61978"/>
        <dbReference type="ChEBI" id="CHEBI:456216"/>
        <dbReference type="EC" id="2.7.10.2"/>
    </reaction>
</comment>
<dbReference type="InterPro" id="IPR003856">
    <property type="entry name" value="LPS_length_determ_N"/>
</dbReference>
<gene>
    <name evidence="21" type="ORF">WCD41_15700</name>
</gene>
<keyword evidence="14 18" id="KW-0472">Membrane</keyword>
<proteinExistence type="inferred from homology"/>
<evidence type="ECO:0000256" key="1">
    <source>
        <dbReference type="ARBA" id="ARBA00004429"/>
    </source>
</evidence>
<evidence type="ECO:0000256" key="5">
    <source>
        <dbReference type="ARBA" id="ARBA00011903"/>
    </source>
</evidence>
<dbReference type="Gene3D" id="3.40.50.300">
    <property type="entry name" value="P-loop containing nucleotide triphosphate hydrolases"/>
    <property type="match status" value="1"/>
</dbReference>
<keyword evidence="15" id="KW-0829">Tyrosine-protein kinase</keyword>
<keyword evidence="9 18" id="KW-0812">Transmembrane</keyword>
<dbReference type="NCBIfam" id="TIGR01007">
    <property type="entry name" value="eps_fam"/>
    <property type="match status" value="1"/>
</dbReference>
<dbReference type="Proteomes" id="UP001370100">
    <property type="component" value="Unassembled WGS sequence"/>
</dbReference>
<keyword evidence="22" id="KW-1185">Reference proteome</keyword>
<evidence type="ECO:0000256" key="9">
    <source>
        <dbReference type="ARBA" id="ARBA00022692"/>
    </source>
</evidence>
<dbReference type="SUPFAM" id="SSF52540">
    <property type="entry name" value="P-loop containing nucleoside triphosphate hydrolases"/>
    <property type="match status" value="1"/>
</dbReference>
<evidence type="ECO:0000256" key="18">
    <source>
        <dbReference type="SAM" id="Phobius"/>
    </source>
</evidence>
<dbReference type="RefSeq" id="WP_337714394.1">
    <property type="nucleotide sequence ID" value="NZ_JBBEGL010000004.1"/>
</dbReference>
<keyword evidence="11" id="KW-0418">Kinase</keyword>
<dbReference type="CDD" id="cd05387">
    <property type="entry name" value="BY-kinase"/>
    <property type="match status" value="1"/>
</dbReference>
<evidence type="ECO:0000256" key="17">
    <source>
        <dbReference type="SAM" id="MobiDB-lite"/>
    </source>
</evidence>
<keyword evidence="8 21" id="KW-0808">Transferase</keyword>
<evidence type="ECO:0000256" key="14">
    <source>
        <dbReference type="ARBA" id="ARBA00023136"/>
    </source>
</evidence>
<dbReference type="Pfam" id="PF13614">
    <property type="entry name" value="AAA_31"/>
    <property type="match status" value="1"/>
</dbReference>
<accession>A0ABU8N8Z3</accession>
<evidence type="ECO:0000256" key="12">
    <source>
        <dbReference type="ARBA" id="ARBA00022840"/>
    </source>
</evidence>
<evidence type="ECO:0000256" key="10">
    <source>
        <dbReference type="ARBA" id="ARBA00022741"/>
    </source>
</evidence>
<keyword evidence="10" id="KW-0547">Nucleotide-binding</keyword>
<evidence type="ECO:0000256" key="3">
    <source>
        <dbReference type="ARBA" id="ARBA00007316"/>
    </source>
</evidence>
<dbReference type="InterPro" id="IPR027417">
    <property type="entry name" value="P-loop_NTPase"/>
</dbReference>
<comment type="similarity">
    <text evidence="3">Belongs to the CpsD/CapB family.</text>
</comment>
<dbReference type="PANTHER" id="PTHR32309">
    <property type="entry name" value="TYROSINE-PROTEIN KINASE"/>
    <property type="match status" value="1"/>
</dbReference>
<comment type="subcellular location">
    <subcellularLocation>
        <location evidence="1">Cell inner membrane</location>
        <topology evidence="1">Multi-pass membrane protein</topology>
    </subcellularLocation>
</comment>
<comment type="similarity">
    <text evidence="4">Belongs to the etk/wzc family.</text>
</comment>
<keyword evidence="6" id="KW-1003">Cell membrane</keyword>
<comment type="similarity">
    <text evidence="2">Belongs to the CpsC/CapA family.</text>
</comment>
<evidence type="ECO:0000256" key="16">
    <source>
        <dbReference type="ARBA" id="ARBA00051245"/>
    </source>
</evidence>
<evidence type="ECO:0000313" key="22">
    <source>
        <dbReference type="Proteomes" id="UP001370100"/>
    </source>
</evidence>
<evidence type="ECO:0000256" key="8">
    <source>
        <dbReference type="ARBA" id="ARBA00022679"/>
    </source>
</evidence>
<evidence type="ECO:0000256" key="11">
    <source>
        <dbReference type="ARBA" id="ARBA00022777"/>
    </source>
</evidence>
<keyword evidence="7" id="KW-0997">Cell inner membrane</keyword>
<evidence type="ECO:0000256" key="15">
    <source>
        <dbReference type="ARBA" id="ARBA00023137"/>
    </source>
</evidence>
<evidence type="ECO:0000256" key="13">
    <source>
        <dbReference type="ARBA" id="ARBA00022989"/>
    </source>
</evidence>
<evidence type="ECO:0000256" key="7">
    <source>
        <dbReference type="ARBA" id="ARBA00022519"/>
    </source>
</evidence>
<reference evidence="21 22" key="1">
    <citation type="submission" date="2024-03" db="EMBL/GenBank/DDBJ databases">
        <title>Actinomycetospora sp. OC33-EN06, a novel actinomycete isolated from wild orchid (Aerides multiflora).</title>
        <authorList>
            <person name="Suriyachadkun C."/>
        </authorList>
    </citation>
    <scope>NUCLEOTIDE SEQUENCE [LARGE SCALE GENOMIC DNA]</scope>
    <source>
        <strain evidence="21 22">OC33-EN06</strain>
    </source>
</reference>
<name>A0ABU8N8Z3_9PSEU</name>
<feature type="domain" description="AAA" evidence="20">
    <location>
        <begin position="275"/>
        <end position="393"/>
    </location>
</feature>
<keyword evidence="13 18" id="KW-1133">Transmembrane helix</keyword>
<evidence type="ECO:0000256" key="6">
    <source>
        <dbReference type="ARBA" id="ARBA00022475"/>
    </source>
</evidence>
<dbReference type="InterPro" id="IPR005702">
    <property type="entry name" value="Wzc-like_C"/>
</dbReference>
<evidence type="ECO:0000259" key="19">
    <source>
        <dbReference type="Pfam" id="PF02706"/>
    </source>
</evidence>
<dbReference type="EC" id="2.7.10.2" evidence="5"/>
<dbReference type="PANTHER" id="PTHR32309:SF13">
    <property type="entry name" value="FERRIC ENTEROBACTIN TRANSPORT PROTEIN FEPE"/>
    <property type="match status" value="1"/>
</dbReference>
<dbReference type="InterPro" id="IPR025669">
    <property type="entry name" value="AAA_dom"/>
</dbReference>